<gene>
    <name evidence="2" type="ORF">LF41_2637</name>
</gene>
<dbReference type="OrthoDB" id="5956546at2"/>
<dbReference type="EMBL" id="JRKJ01000006">
    <property type="protein sequence ID" value="KGQ19699.1"/>
    <property type="molecule type" value="Genomic_DNA"/>
</dbReference>
<feature type="region of interest" description="Disordered" evidence="1">
    <location>
        <begin position="101"/>
        <end position="138"/>
    </location>
</feature>
<dbReference type="RefSeq" id="WP_036167407.1">
    <property type="nucleotide sequence ID" value="NZ_JRKJ01000006.1"/>
</dbReference>
<accession>A0A0A2X3C8</accession>
<dbReference type="eggNOG" id="ENOG50314IV">
    <property type="taxonomic scope" value="Bacteria"/>
</dbReference>
<comment type="caution">
    <text evidence="2">The sequence shown here is derived from an EMBL/GenBank/DDBJ whole genome shotgun (WGS) entry which is preliminary data.</text>
</comment>
<evidence type="ECO:0000313" key="2">
    <source>
        <dbReference type="EMBL" id="KGQ19699.1"/>
    </source>
</evidence>
<name>A0A0A2X3C8_9GAMM</name>
<evidence type="ECO:0000256" key="1">
    <source>
        <dbReference type="SAM" id="MobiDB-lite"/>
    </source>
</evidence>
<dbReference type="PATRIC" id="fig|1300345.3.peg.1202"/>
<reference evidence="2 3" key="1">
    <citation type="submission" date="2014-09" db="EMBL/GenBank/DDBJ databases">
        <title>Genome sequences of Lysobacter dokdonensis DS-58.</title>
        <authorList>
            <person name="Kim J.F."/>
            <person name="Kwak M.-J."/>
        </authorList>
    </citation>
    <scope>NUCLEOTIDE SEQUENCE [LARGE SCALE GENOMIC DNA]</scope>
    <source>
        <strain evidence="2 3">DS-58</strain>
    </source>
</reference>
<dbReference type="STRING" id="1300345.LF41_2637"/>
<evidence type="ECO:0000313" key="3">
    <source>
        <dbReference type="Proteomes" id="UP000030518"/>
    </source>
</evidence>
<keyword evidence="3" id="KW-1185">Reference proteome</keyword>
<dbReference type="AlphaFoldDB" id="A0A0A2X3C8"/>
<feature type="compositionally biased region" description="Polar residues" evidence="1">
    <location>
        <begin position="128"/>
        <end position="138"/>
    </location>
</feature>
<organism evidence="2 3">
    <name type="scientific">Lysobacter dokdonensis DS-58</name>
    <dbReference type="NCBI Taxonomy" id="1300345"/>
    <lineage>
        <taxon>Bacteria</taxon>
        <taxon>Pseudomonadati</taxon>
        <taxon>Pseudomonadota</taxon>
        <taxon>Gammaproteobacteria</taxon>
        <taxon>Lysobacterales</taxon>
        <taxon>Lysobacteraceae</taxon>
        <taxon>Noviluteimonas</taxon>
    </lineage>
</organism>
<proteinExistence type="predicted"/>
<protein>
    <submittedName>
        <fullName evidence="2">Uncharacterized protein</fullName>
    </submittedName>
</protein>
<dbReference type="Proteomes" id="UP000030518">
    <property type="component" value="Unassembled WGS sequence"/>
</dbReference>
<sequence length="138" mass="14297">MNESEGYVVYFFPQALEALGEAIKPYLREGPGGEHVLCHEIDTGGGLIEMTIMAQTNDGRSVALELMVPGSMVKMVVSARSEAGFGFSPRVAPALMASLPPVSEQAPAPSAPTQAVPQSGDAPAVTTKAESSNLPPEG</sequence>